<dbReference type="GO" id="GO:0006635">
    <property type="term" value="P:fatty acid beta-oxidation"/>
    <property type="evidence" value="ECO:0007669"/>
    <property type="project" value="TreeGrafter"/>
</dbReference>
<proteinExistence type="predicted"/>
<dbReference type="AlphaFoldDB" id="A0A426Y626"/>
<evidence type="ECO:0000313" key="4">
    <source>
        <dbReference type="EMBL" id="RRT47218.1"/>
    </source>
</evidence>
<dbReference type="EMBL" id="AMZH03014683">
    <property type="protein sequence ID" value="RRT47218.1"/>
    <property type="molecule type" value="Genomic_DNA"/>
</dbReference>
<dbReference type="GO" id="GO:0005777">
    <property type="term" value="C:peroxisome"/>
    <property type="evidence" value="ECO:0007669"/>
    <property type="project" value="TreeGrafter"/>
</dbReference>
<dbReference type="Proteomes" id="UP000287651">
    <property type="component" value="Unassembled WGS sequence"/>
</dbReference>
<dbReference type="PANTHER" id="PTHR43853">
    <property type="entry name" value="3-KETOACYL-COA THIOLASE, PEROXISOMAL"/>
    <property type="match status" value="1"/>
</dbReference>
<protein>
    <recommendedName>
        <fullName evidence="3">Thiolase C-terminal domain-containing protein</fullName>
    </recommendedName>
</protein>
<dbReference type="GO" id="GO:0010124">
    <property type="term" value="P:phenylacetate catabolic process"/>
    <property type="evidence" value="ECO:0007669"/>
    <property type="project" value="TreeGrafter"/>
</dbReference>
<accession>A0A426Y626</accession>
<dbReference type="InterPro" id="IPR020617">
    <property type="entry name" value="Thiolase_C"/>
</dbReference>
<dbReference type="Pfam" id="PF02803">
    <property type="entry name" value="Thiolase_C"/>
    <property type="match status" value="1"/>
</dbReference>
<reference evidence="4 5" key="1">
    <citation type="journal article" date="2014" name="Agronomy (Basel)">
        <title>A Draft Genome Sequence for Ensete ventricosum, the Drought-Tolerant Tree Against Hunger.</title>
        <authorList>
            <person name="Harrison J."/>
            <person name="Moore K.A."/>
            <person name="Paszkiewicz K."/>
            <person name="Jones T."/>
            <person name="Grant M."/>
            <person name="Ambacheew D."/>
            <person name="Muzemil S."/>
            <person name="Studholme D.J."/>
        </authorList>
    </citation>
    <scope>NUCLEOTIDE SEQUENCE [LARGE SCALE GENOMIC DNA]</scope>
</reference>
<dbReference type="SUPFAM" id="SSF53901">
    <property type="entry name" value="Thiolase-like"/>
    <property type="match status" value="1"/>
</dbReference>
<comment type="caution">
    <text evidence="4">The sequence shown here is derived from an EMBL/GenBank/DDBJ whole genome shotgun (WGS) entry which is preliminary data.</text>
</comment>
<organism evidence="4 5">
    <name type="scientific">Ensete ventricosum</name>
    <name type="common">Abyssinian banana</name>
    <name type="synonym">Musa ensete</name>
    <dbReference type="NCBI Taxonomy" id="4639"/>
    <lineage>
        <taxon>Eukaryota</taxon>
        <taxon>Viridiplantae</taxon>
        <taxon>Streptophyta</taxon>
        <taxon>Embryophyta</taxon>
        <taxon>Tracheophyta</taxon>
        <taxon>Spermatophyta</taxon>
        <taxon>Magnoliopsida</taxon>
        <taxon>Liliopsida</taxon>
        <taxon>Zingiberales</taxon>
        <taxon>Musaceae</taxon>
        <taxon>Ensete</taxon>
    </lineage>
</organism>
<dbReference type="InterPro" id="IPR016039">
    <property type="entry name" value="Thiolase-like"/>
</dbReference>
<keyword evidence="1" id="KW-0276">Fatty acid metabolism</keyword>
<dbReference type="Gene3D" id="3.40.47.10">
    <property type="match status" value="2"/>
</dbReference>
<feature type="domain" description="Thiolase C-terminal" evidence="3">
    <location>
        <begin position="1"/>
        <end position="30"/>
    </location>
</feature>
<evidence type="ECO:0000256" key="2">
    <source>
        <dbReference type="ARBA" id="ARBA00023098"/>
    </source>
</evidence>
<evidence type="ECO:0000259" key="3">
    <source>
        <dbReference type="Pfam" id="PF02803"/>
    </source>
</evidence>
<evidence type="ECO:0000256" key="1">
    <source>
        <dbReference type="ARBA" id="ARBA00022832"/>
    </source>
</evidence>
<evidence type="ECO:0000313" key="5">
    <source>
        <dbReference type="Proteomes" id="UP000287651"/>
    </source>
</evidence>
<keyword evidence="2" id="KW-0443">Lipid metabolism</keyword>
<sequence>MGIGPVAAIPAAVKAAGLQLDDIDLFEINEKDIYITQNLSFLVEGARCVSTLLYEMKRRGKDCQFGVISMCIGDTLASQFM</sequence>
<name>A0A426Y626_ENSVE</name>
<dbReference type="GO" id="GO:0003988">
    <property type="term" value="F:acetyl-CoA C-acyltransferase activity"/>
    <property type="evidence" value="ECO:0007669"/>
    <property type="project" value="TreeGrafter"/>
</dbReference>
<dbReference type="PANTHER" id="PTHR43853:SF8">
    <property type="entry name" value="3-KETOACYL-COA THIOLASE, PEROXISOMAL"/>
    <property type="match status" value="1"/>
</dbReference>
<dbReference type="InterPro" id="IPR050215">
    <property type="entry name" value="Thiolase-like_sf_Thiolase"/>
</dbReference>
<gene>
    <name evidence="4" type="ORF">B296_00053006</name>
</gene>